<evidence type="ECO:0000313" key="2">
    <source>
        <dbReference type="Proteomes" id="UP000814033"/>
    </source>
</evidence>
<accession>A0ACB8SD74</accession>
<dbReference type="Proteomes" id="UP000814033">
    <property type="component" value="Unassembled WGS sequence"/>
</dbReference>
<comment type="caution">
    <text evidence="1">The sequence shown here is derived from an EMBL/GenBank/DDBJ whole genome shotgun (WGS) entry which is preliminary data.</text>
</comment>
<gene>
    <name evidence="1" type="ORF">FA95DRAFT_1551678</name>
</gene>
<proteinExistence type="predicted"/>
<protein>
    <submittedName>
        <fullName evidence="1">Alpha/beta-hydrolase</fullName>
    </submittedName>
</protein>
<evidence type="ECO:0000313" key="1">
    <source>
        <dbReference type="EMBL" id="KAI0053905.1"/>
    </source>
</evidence>
<reference evidence="1" key="2">
    <citation type="journal article" date="2022" name="New Phytol.">
        <title>Evolutionary transition to the ectomycorrhizal habit in the genomes of a hyperdiverse lineage of mushroom-forming fungi.</title>
        <authorList>
            <person name="Looney B."/>
            <person name="Miyauchi S."/>
            <person name="Morin E."/>
            <person name="Drula E."/>
            <person name="Courty P.E."/>
            <person name="Kohler A."/>
            <person name="Kuo A."/>
            <person name="LaButti K."/>
            <person name="Pangilinan J."/>
            <person name="Lipzen A."/>
            <person name="Riley R."/>
            <person name="Andreopoulos W."/>
            <person name="He G."/>
            <person name="Johnson J."/>
            <person name="Nolan M."/>
            <person name="Tritt A."/>
            <person name="Barry K.W."/>
            <person name="Grigoriev I.V."/>
            <person name="Nagy L.G."/>
            <person name="Hibbett D."/>
            <person name="Henrissat B."/>
            <person name="Matheny P.B."/>
            <person name="Labbe J."/>
            <person name="Martin F.M."/>
        </authorList>
    </citation>
    <scope>NUCLEOTIDE SEQUENCE</scope>
    <source>
        <strain evidence="1">FP105234-sp</strain>
    </source>
</reference>
<keyword evidence="2" id="KW-1185">Reference proteome</keyword>
<dbReference type="EMBL" id="MU275838">
    <property type="protein sequence ID" value="KAI0053905.1"/>
    <property type="molecule type" value="Genomic_DNA"/>
</dbReference>
<sequence>MVVLSRLSPLFLASLVAASPVSTPNAALGDKMRFPPSSSPRLFCLLPFVPRALCPRQSTSTATVTTPIGTAHGTVTSGGASRFAVKYANVARWQESSVASTWQLPNGASDPAALPLACAQTDLDDSQFSEDCLSILLYVPPAITVASNVPTLLWIHGGSFVHGSATDAGLDGSALAKATNSIVAVIQYRLGALGFNAPNGPTNLALKDIINGLKFLRLTVPSFGGSASKITVAGQSSGANMIRALLAVPSASSLFQSAILQSDPMDYGFLSASVQGELQDYFNSQLNCAASDSACLLALSVDDVLNASDALNSNGINIDASATIEEPMRPVHDGTLITSTLDSTTPFPSVSKPVLVTTVQNEAGPAIYTAFQDPIAASFFDEVVQGSFEEPRASNLLASTNYAVPVLADGQAADARVQLEAMGTDQVWRCASWSFARSWATHGANAFVGLYTVGSTYPDNTGVPFCTQSGSVCHEDDIEIVFGTASNPTSAQSALITEMQARYSAFLRTGNPNPAGSGYTHWNAATSSNANSIHLGSSGMASVGACDPSFWGSSSVPFDYQVFDI</sequence>
<name>A0ACB8SD74_9AGAM</name>
<organism evidence="1 2">
    <name type="scientific">Auriscalpium vulgare</name>
    <dbReference type="NCBI Taxonomy" id="40419"/>
    <lineage>
        <taxon>Eukaryota</taxon>
        <taxon>Fungi</taxon>
        <taxon>Dikarya</taxon>
        <taxon>Basidiomycota</taxon>
        <taxon>Agaricomycotina</taxon>
        <taxon>Agaricomycetes</taxon>
        <taxon>Russulales</taxon>
        <taxon>Auriscalpiaceae</taxon>
        <taxon>Auriscalpium</taxon>
    </lineage>
</organism>
<reference evidence="1" key="1">
    <citation type="submission" date="2021-02" db="EMBL/GenBank/DDBJ databases">
        <authorList>
            <consortium name="DOE Joint Genome Institute"/>
            <person name="Ahrendt S."/>
            <person name="Looney B.P."/>
            <person name="Miyauchi S."/>
            <person name="Morin E."/>
            <person name="Drula E."/>
            <person name="Courty P.E."/>
            <person name="Chicoki N."/>
            <person name="Fauchery L."/>
            <person name="Kohler A."/>
            <person name="Kuo A."/>
            <person name="Labutti K."/>
            <person name="Pangilinan J."/>
            <person name="Lipzen A."/>
            <person name="Riley R."/>
            <person name="Andreopoulos W."/>
            <person name="He G."/>
            <person name="Johnson J."/>
            <person name="Barry K.W."/>
            <person name="Grigoriev I.V."/>
            <person name="Nagy L."/>
            <person name="Hibbett D."/>
            <person name="Henrissat B."/>
            <person name="Matheny P.B."/>
            <person name="Labbe J."/>
            <person name="Martin F."/>
        </authorList>
    </citation>
    <scope>NUCLEOTIDE SEQUENCE</scope>
    <source>
        <strain evidence="1">FP105234-sp</strain>
    </source>
</reference>